<dbReference type="RefSeq" id="WP_075756394.1">
    <property type="nucleotide sequence ID" value="NZ_CP146991.1"/>
</dbReference>
<protein>
    <recommendedName>
        <fullName evidence="3">FeS cluster biogenesis domain-containing protein</fullName>
    </recommendedName>
</protein>
<organism evidence="1 2">
    <name type="scientific">Sporomusa sphaeroides DSM 2875</name>
    <dbReference type="NCBI Taxonomy" id="1337886"/>
    <lineage>
        <taxon>Bacteria</taxon>
        <taxon>Bacillati</taxon>
        <taxon>Bacillota</taxon>
        <taxon>Negativicutes</taxon>
        <taxon>Selenomonadales</taxon>
        <taxon>Sporomusaceae</taxon>
        <taxon>Sporomusa</taxon>
    </lineage>
</organism>
<evidence type="ECO:0000313" key="1">
    <source>
        <dbReference type="EMBL" id="CVK18467.1"/>
    </source>
</evidence>
<accession>A0ABM9VZY6</accession>
<sequence length="107" mass="12116">MSLKDMMAADLVAVFLNPDEFAEMHEIDGQQILCVVDDDISKQRSNRQSDSYDGIYQRELTLFVSESDLGYRPERDQKMTVDGEWYKVLNCAASAGMLEIDLGANRS</sequence>
<comment type="caution">
    <text evidence="1">The sequence shown here is derived from an EMBL/GenBank/DDBJ whole genome shotgun (WGS) entry which is preliminary data.</text>
</comment>
<proteinExistence type="predicted"/>
<reference evidence="1 2" key="1">
    <citation type="submission" date="2016-01" db="EMBL/GenBank/DDBJ databases">
        <authorList>
            <person name="Brown R."/>
        </authorList>
    </citation>
    <scope>NUCLEOTIDE SEQUENCE [LARGE SCALE GENOMIC DNA]</scope>
    <source>
        <strain evidence="1">Sporomusa sphaeroides DSM 2875</strain>
    </source>
</reference>
<evidence type="ECO:0008006" key="3">
    <source>
        <dbReference type="Google" id="ProtNLM"/>
    </source>
</evidence>
<dbReference type="Proteomes" id="UP000245702">
    <property type="component" value="Unassembled WGS sequence"/>
</dbReference>
<gene>
    <name evidence="1" type="ORF">SSPH_01105</name>
</gene>
<name>A0ABM9VZY6_9FIRM</name>
<evidence type="ECO:0000313" key="2">
    <source>
        <dbReference type="Proteomes" id="UP000245702"/>
    </source>
</evidence>
<dbReference type="EMBL" id="FCOW01000004">
    <property type="protein sequence ID" value="CVK18467.1"/>
    <property type="molecule type" value="Genomic_DNA"/>
</dbReference>
<keyword evidence="2" id="KW-1185">Reference proteome</keyword>